<dbReference type="GO" id="GO:0003887">
    <property type="term" value="F:DNA-directed DNA polymerase activity"/>
    <property type="evidence" value="ECO:0007669"/>
    <property type="project" value="UniProtKB-KW"/>
</dbReference>
<dbReference type="GO" id="GO:0046872">
    <property type="term" value="F:metal ion binding"/>
    <property type="evidence" value="ECO:0007669"/>
    <property type="project" value="UniProtKB-KW"/>
</dbReference>
<evidence type="ECO:0000259" key="16">
    <source>
        <dbReference type="Pfam" id="PF22936"/>
    </source>
</evidence>
<keyword evidence="12" id="KW-0695">RNA-directed DNA polymerase</keyword>
<keyword evidence="6" id="KW-0547">Nucleotide-binding</keyword>
<keyword evidence="4" id="KW-0540">Nuclease</keyword>
<evidence type="ECO:0000256" key="7">
    <source>
        <dbReference type="ARBA" id="ARBA00022759"/>
    </source>
</evidence>
<evidence type="ECO:0000256" key="14">
    <source>
        <dbReference type="ARBA" id="ARBA00023113"/>
    </source>
</evidence>
<proteinExistence type="predicted"/>
<dbReference type="SUPFAM" id="SSF53098">
    <property type="entry name" value="Ribonuclease H-like"/>
    <property type="match status" value="1"/>
</dbReference>
<dbReference type="GO" id="GO:0006310">
    <property type="term" value="P:DNA recombination"/>
    <property type="evidence" value="ECO:0007669"/>
    <property type="project" value="UniProtKB-KW"/>
</dbReference>
<dbReference type="InterPro" id="IPR036397">
    <property type="entry name" value="RNaseH_sf"/>
</dbReference>
<gene>
    <name evidence="17" type="primary">AlNc14C384G11244</name>
    <name evidence="17" type="ORF">ALNC14_126830</name>
</gene>
<organism evidence="17">
    <name type="scientific">Albugo laibachii Nc14</name>
    <dbReference type="NCBI Taxonomy" id="890382"/>
    <lineage>
        <taxon>Eukaryota</taxon>
        <taxon>Sar</taxon>
        <taxon>Stramenopiles</taxon>
        <taxon>Oomycota</taxon>
        <taxon>Peronosporomycetes</taxon>
        <taxon>Albuginales</taxon>
        <taxon>Albuginaceae</taxon>
        <taxon>Albugo</taxon>
    </lineage>
</organism>
<protein>
    <submittedName>
        <fullName evidence="17">Putative polyprotein</fullName>
    </submittedName>
</protein>
<evidence type="ECO:0000256" key="10">
    <source>
        <dbReference type="ARBA" id="ARBA00022842"/>
    </source>
</evidence>
<dbReference type="AlphaFoldDB" id="F0WYI2"/>
<name>F0WYI2_9STRA</name>
<evidence type="ECO:0000256" key="3">
    <source>
        <dbReference type="ARBA" id="ARBA00022670"/>
    </source>
</evidence>
<reference evidence="17" key="2">
    <citation type="submission" date="2011-02" db="EMBL/GenBank/DDBJ databases">
        <authorList>
            <person name="MacLean D."/>
        </authorList>
    </citation>
    <scope>NUCLEOTIDE SEQUENCE</scope>
</reference>
<keyword evidence="3" id="KW-0645">Protease</keyword>
<dbReference type="GO" id="GO:0008233">
    <property type="term" value="F:peptidase activity"/>
    <property type="evidence" value="ECO:0007669"/>
    <property type="project" value="UniProtKB-KW"/>
</dbReference>
<comment type="function">
    <text evidence="1">The aspartyl protease (PR) mediates the proteolytic cleavages of the Gag and Gag-Pol polyproteins after assembly of the VLP.</text>
</comment>
<dbReference type="InterPro" id="IPR012337">
    <property type="entry name" value="RNaseH-like_sf"/>
</dbReference>
<evidence type="ECO:0000256" key="13">
    <source>
        <dbReference type="ARBA" id="ARBA00022932"/>
    </source>
</evidence>
<sequence length="283" mass="31854">MNLKHKKQYNEQAFTVCEDMVEGWLLDSGASSHMCPFKEAFSEIRPLKKDTYISIANGSKISAQGIGIVPVILENKTPIRIENILYVPDLDRRLLSIQALAEKGLNVSFGKGICQIRDNERVVTQVTKRGKVYVMECAINELALADTEKHDQNSSDFSTWHARLGHLPIEKVAALENCIDGFKMQPMTKRDIDKEIICEGCINGKSSVQPFPKSGYGQVKSKSVLQLIHSDVMGPMETKSQGGARFMVTFIDDYSRYVVSSFVRHKSEVIDRFLDLKAMMENQ</sequence>
<keyword evidence="5" id="KW-0479">Metal-binding</keyword>
<dbReference type="PANTHER" id="PTHR42648">
    <property type="entry name" value="TRANSPOSASE, PUTATIVE-RELATED"/>
    <property type="match status" value="1"/>
</dbReference>
<evidence type="ECO:0000256" key="15">
    <source>
        <dbReference type="ARBA" id="ARBA00023172"/>
    </source>
</evidence>
<dbReference type="GO" id="GO:0004519">
    <property type="term" value="F:endonuclease activity"/>
    <property type="evidence" value="ECO:0007669"/>
    <property type="project" value="UniProtKB-KW"/>
</dbReference>
<dbReference type="Pfam" id="PF22936">
    <property type="entry name" value="Pol_BBD"/>
    <property type="match status" value="1"/>
</dbReference>
<evidence type="ECO:0000256" key="12">
    <source>
        <dbReference type="ARBA" id="ARBA00022918"/>
    </source>
</evidence>
<evidence type="ECO:0000256" key="11">
    <source>
        <dbReference type="ARBA" id="ARBA00022908"/>
    </source>
</evidence>
<dbReference type="InterPro" id="IPR039537">
    <property type="entry name" value="Retrotran_Ty1/copia-like"/>
</dbReference>
<evidence type="ECO:0000256" key="9">
    <source>
        <dbReference type="ARBA" id="ARBA00022840"/>
    </source>
</evidence>
<dbReference type="GO" id="GO:0003964">
    <property type="term" value="F:RNA-directed DNA polymerase activity"/>
    <property type="evidence" value="ECO:0007669"/>
    <property type="project" value="UniProtKB-KW"/>
</dbReference>
<accession>F0WYI2</accession>
<keyword evidence="13" id="KW-0239">DNA-directed DNA polymerase</keyword>
<dbReference type="GO" id="GO:0005524">
    <property type="term" value="F:ATP binding"/>
    <property type="evidence" value="ECO:0007669"/>
    <property type="project" value="UniProtKB-KW"/>
</dbReference>
<dbReference type="Gene3D" id="3.30.420.10">
    <property type="entry name" value="Ribonuclease H-like superfamily/Ribonuclease H"/>
    <property type="match status" value="1"/>
</dbReference>
<evidence type="ECO:0000313" key="17">
    <source>
        <dbReference type="EMBL" id="CCA26539.1"/>
    </source>
</evidence>
<evidence type="ECO:0000256" key="2">
    <source>
        <dbReference type="ARBA" id="ARBA00022612"/>
    </source>
</evidence>
<keyword evidence="8" id="KW-0378">Hydrolase</keyword>
<dbReference type="InterPro" id="IPR054722">
    <property type="entry name" value="PolX-like_BBD"/>
</dbReference>
<keyword evidence="11" id="KW-0229">DNA integration</keyword>
<dbReference type="GO" id="GO:0015074">
    <property type="term" value="P:DNA integration"/>
    <property type="evidence" value="ECO:0007669"/>
    <property type="project" value="UniProtKB-KW"/>
</dbReference>
<keyword evidence="14" id="KW-0917">Virion maturation</keyword>
<dbReference type="PANTHER" id="PTHR42648:SF11">
    <property type="entry name" value="TRANSPOSON TY4-P GAG-POL POLYPROTEIN"/>
    <property type="match status" value="1"/>
</dbReference>
<keyword evidence="13" id="KW-0548">Nucleotidyltransferase</keyword>
<evidence type="ECO:0000256" key="4">
    <source>
        <dbReference type="ARBA" id="ARBA00022722"/>
    </source>
</evidence>
<keyword evidence="15" id="KW-0233">DNA recombination</keyword>
<feature type="domain" description="Retrovirus-related Pol polyprotein from transposon TNT 1-94-like beta-barrel" evidence="16">
    <location>
        <begin position="24"/>
        <end position="104"/>
    </location>
</feature>
<keyword evidence="13" id="KW-0808">Transferase</keyword>
<dbReference type="GO" id="GO:0003676">
    <property type="term" value="F:nucleic acid binding"/>
    <property type="evidence" value="ECO:0007669"/>
    <property type="project" value="InterPro"/>
</dbReference>
<keyword evidence="9" id="KW-0067">ATP-binding</keyword>
<dbReference type="GO" id="GO:0006508">
    <property type="term" value="P:proteolysis"/>
    <property type="evidence" value="ECO:0007669"/>
    <property type="project" value="UniProtKB-KW"/>
</dbReference>
<evidence type="ECO:0000256" key="8">
    <source>
        <dbReference type="ARBA" id="ARBA00022801"/>
    </source>
</evidence>
<evidence type="ECO:0000256" key="5">
    <source>
        <dbReference type="ARBA" id="ARBA00022723"/>
    </source>
</evidence>
<reference evidence="17" key="1">
    <citation type="journal article" date="2011" name="PLoS Biol.">
        <title>Gene gain and loss during evolution of obligate parasitism in the white rust pathogen of Arabidopsis thaliana.</title>
        <authorList>
            <person name="Kemen E."/>
            <person name="Gardiner A."/>
            <person name="Schultz-Larsen T."/>
            <person name="Kemen A.C."/>
            <person name="Balmuth A.L."/>
            <person name="Robert-Seilaniantz A."/>
            <person name="Bailey K."/>
            <person name="Holub E."/>
            <person name="Studholme D.J."/>
            <person name="Maclean D."/>
            <person name="Jones J.D."/>
        </authorList>
    </citation>
    <scope>NUCLEOTIDE SEQUENCE</scope>
</reference>
<evidence type="ECO:0000256" key="6">
    <source>
        <dbReference type="ARBA" id="ARBA00022741"/>
    </source>
</evidence>
<keyword evidence="7" id="KW-0255">Endonuclease</keyword>
<dbReference type="HOGENOM" id="CLU_001650_20_0_1"/>
<evidence type="ECO:0000256" key="1">
    <source>
        <dbReference type="ARBA" id="ARBA00002180"/>
    </source>
</evidence>
<dbReference type="EMBL" id="FR824428">
    <property type="protein sequence ID" value="CCA26539.1"/>
    <property type="molecule type" value="Genomic_DNA"/>
</dbReference>
<keyword evidence="10" id="KW-0460">Magnesium</keyword>
<keyword evidence="2" id="KW-1188">Viral release from host cell</keyword>